<keyword evidence="2" id="KW-0547">Nucleotide-binding</keyword>
<evidence type="ECO:0000256" key="2">
    <source>
        <dbReference type="ARBA" id="ARBA00022741"/>
    </source>
</evidence>
<dbReference type="PANTHER" id="PTHR45772">
    <property type="entry name" value="CONSERVED COMPONENT OF ABC TRANSPORTER FOR NATURAL AMINO ACIDS-RELATED"/>
    <property type="match status" value="1"/>
</dbReference>
<dbReference type="SUPFAM" id="SSF52540">
    <property type="entry name" value="P-loop containing nucleoside triphosphate hydrolases"/>
    <property type="match status" value="1"/>
</dbReference>
<dbReference type="Gene3D" id="3.40.50.300">
    <property type="entry name" value="P-loop containing nucleotide triphosphate hydrolases"/>
    <property type="match status" value="1"/>
</dbReference>
<dbReference type="AlphaFoldDB" id="A0A943HHU8"/>
<dbReference type="GO" id="GO:1903805">
    <property type="term" value="P:L-valine import across plasma membrane"/>
    <property type="evidence" value="ECO:0007669"/>
    <property type="project" value="TreeGrafter"/>
</dbReference>
<dbReference type="GO" id="GO:0005886">
    <property type="term" value="C:plasma membrane"/>
    <property type="evidence" value="ECO:0007669"/>
    <property type="project" value="TreeGrafter"/>
</dbReference>
<reference evidence="5" key="1">
    <citation type="submission" date="2021-02" db="EMBL/GenBank/DDBJ databases">
        <title>Infant gut strain persistence is associated with maternal origin, phylogeny, and functional potential including surface adhesion and iron acquisition.</title>
        <authorList>
            <person name="Lou Y.C."/>
        </authorList>
    </citation>
    <scope>NUCLEOTIDE SEQUENCE</scope>
    <source>
        <strain evidence="5">L3_101_000M1_dasL3_101_000M1_concoct_87</strain>
    </source>
</reference>
<dbReference type="InterPro" id="IPR051120">
    <property type="entry name" value="ABC_AA/LPS_Transport"/>
</dbReference>
<evidence type="ECO:0000259" key="4">
    <source>
        <dbReference type="PROSITE" id="PS50893"/>
    </source>
</evidence>
<evidence type="ECO:0000256" key="3">
    <source>
        <dbReference type="ARBA" id="ARBA00022840"/>
    </source>
</evidence>
<dbReference type="FunFam" id="3.40.50.300:FF:000421">
    <property type="entry name" value="Branched-chain amino acid ABC transporter ATP-binding protein"/>
    <property type="match status" value="1"/>
</dbReference>
<comment type="caution">
    <text evidence="5">The sequence shown here is derived from an EMBL/GenBank/DDBJ whole genome shotgun (WGS) entry which is preliminary data.</text>
</comment>
<dbReference type="InterPro" id="IPR003593">
    <property type="entry name" value="AAA+_ATPase"/>
</dbReference>
<dbReference type="PROSITE" id="PS50893">
    <property type="entry name" value="ABC_TRANSPORTER_2"/>
    <property type="match status" value="1"/>
</dbReference>
<sequence length="253" mass="27919">MALLEVSNLGIAFGGLQAVAQLDLSIEKGHLYGLIGPNGAGKTTVFNMLTGVYKPTEGNIVLDGKDITGQNPELISKSGIARTFQNIRLFNEMSVIDNVKVGLHNQIKYGMWTGILRLPAFKEKEHEMNREAMKLLKIFDLDKEANYKASQLPYGKQRKLEIARALATNPKLLLLDEPAAGMNPNETEELMHTIHSVRDQFGVAILLIEHDMNFVMGICEEITVLDYGRVIARGDGKSIRNNPKVIAAYLGGD</sequence>
<accession>A0A943HHU8</accession>
<evidence type="ECO:0000256" key="1">
    <source>
        <dbReference type="ARBA" id="ARBA00022448"/>
    </source>
</evidence>
<dbReference type="Pfam" id="PF12399">
    <property type="entry name" value="BCA_ABC_TP_C"/>
    <property type="match status" value="1"/>
</dbReference>
<keyword evidence="1" id="KW-0813">Transport</keyword>
<dbReference type="CDD" id="cd03219">
    <property type="entry name" value="ABC_Mj1267_LivG_branched"/>
    <property type="match status" value="1"/>
</dbReference>
<organism evidence="5 6">
    <name type="scientific">Subdoligranulum variabile</name>
    <dbReference type="NCBI Taxonomy" id="214851"/>
    <lineage>
        <taxon>Bacteria</taxon>
        <taxon>Bacillati</taxon>
        <taxon>Bacillota</taxon>
        <taxon>Clostridia</taxon>
        <taxon>Eubacteriales</taxon>
        <taxon>Oscillospiraceae</taxon>
        <taxon>Subdoligranulum</taxon>
    </lineage>
</organism>
<keyword evidence="3 5" id="KW-0067">ATP-binding</keyword>
<evidence type="ECO:0000313" key="5">
    <source>
        <dbReference type="EMBL" id="MBS5330996.1"/>
    </source>
</evidence>
<proteinExistence type="predicted"/>
<name>A0A943HHU8_9FIRM</name>
<dbReference type="GO" id="GO:0005304">
    <property type="term" value="F:L-valine transmembrane transporter activity"/>
    <property type="evidence" value="ECO:0007669"/>
    <property type="project" value="TreeGrafter"/>
</dbReference>
<dbReference type="InterPro" id="IPR032823">
    <property type="entry name" value="BCA_ABC_TP_C"/>
</dbReference>
<dbReference type="GO" id="GO:0005524">
    <property type="term" value="F:ATP binding"/>
    <property type="evidence" value="ECO:0007669"/>
    <property type="project" value="UniProtKB-KW"/>
</dbReference>
<dbReference type="PANTHER" id="PTHR45772:SF7">
    <property type="entry name" value="AMINO ACID ABC TRANSPORTER ATP-BINDING PROTEIN"/>
    <property type="match status" value="1"/>
</dbReference>
<dbReference type="GO" id="GO:0015192">
    <property type="term" value="F:L-phenylalanine transmembrane transporter activity"/>
    <property type="evidence" value="ECO:0007669"/>
    <property type="project" value="TreeGrafter"/>
</dbReference>
<dbReference type="GO" id="GO:0015808">
    <property type="term" value="P:L-alanine transport"/>
    <property type="evidence" value="ECO:0007669"/>
    <property type="project" value="TreeGrafter"/>
</dbReference>
<evidence type="ECO:0000313" key="6">
    <source>
        <dbReference type="Proteomes" id="UP000759273"/>
    </source>
</evidence>
<dbReference type="EMBL" id="JAGZGG010000001">
    <property type="protein sequence ID" value="MBS5330996.1"/>
    <property type="molecule type" value="Genomic_DNA"/>
</dbReference>
<dbReference type="GO" id="GO:1903806">
    <property type="term" value="P:L-isoleucine import across plasma membrane"/>
    <property type="evidence" value="ECO:0007669"/>
    <property type="project" value="TreeGrafter"/>
</dbReference>
<dbReference type="InterPro" id="IPR027417">
    <property type="entry name" value="P-loop_NTPase"/>
</dbReference>
<feature type="domain" description="ABC transporter" evidence="4">
    <location>
        <begin position="4"/>
        <end position="252"/>
    </location>
</feature>
<gene>
    <name evidence="5" type="ORF">KHY36_00510</name>
</gene>
<dbReference type="Proteomes" id="UP000759273">
    <property type="component" value="Unassembled WGS sequence"/>
</dbReference>
<dbReference type="GO" id="GO:0015188">
    <property type="term" value="F:L-isoleucine transmembrane transporter activity"/>
    <property type="evidence" value="ECO:0007669"/>
    <property type="project" value="TreeGrafter"/>
</dbReference>
<dbReference type="SMART" id="SM00382">
    <property type="entry name" value="AAA"/>
    <property type="match status" value="1"/>
</dbReference>
<dbReference type="Pfam" id="PF00005">
    <property type="entry name" value="ABC_tran"/>
    <property type="match status" value="1"/>
</dbReference>
<dbReference type="GO" id="GO:0042941">
    <property type="term" value="P:D-alanine transmembrane transport"/>
    <property type="evidence" value="ECO:0007669"/>
    <property type="project" value="TreeGrafter"/>
</dbReference>
<protein>
    <submittedName>
        <fullName evidence="5">ABC transporter ATP-binding protein</fullName>
    </submittedName>
</protein>
<dbReference type="GO" id="GO:0016887">
    <property type="term" value="F:ATP hydrolysis activity"/>
    <property type="evidence" value="ECO:0007669"/>
    <property type="project" value="InterPro"/>
</dbReference>
<dbReference type="InterPro" id="IPR003439">
    <property type="entry name" value="ABC_transporter-like_ATP-bd"/>
</dbReference>